<feature type="region of interest" description="Disordered" evidence="5">
    <location>
        <begin position="85"/>
        <end position="282"/>
    </location>
</feature>
<dbReference type="PROSITE" id="PS50304">
    <property type="entry name" value="TUDOR"/>
    <property type="match status" value="3"/>
</dbReference>
<feature type="compositionally biased region" description="Pro residues" evidence="5">
    <location>
        <begin position="518"/>
        <end position="528"/>
    </location>
</feature>
<evidence type="ECO:0000259" key="7">
    <source>
        <dbReference type="PROSITE" id="PS50304"/>
    </source>
</evidence>
<dbReference type="SUPFAM" id="SSF90229">
    <property type="entry name" value="CCCH zinc finger"/>
    <property type="match status" value="1"/>
</dbReference>
<dbReference type="SMART" id="SM00333">
    <property type="entry name" value="TUDOR"/>
    <property type="match status" value="3"/>
</dbReference>
<feature type="compositionally biased region" description="Polar residues" evidence="5">
    <location>
        <begin position="832"/>
        <end position="845"/>
    </location>
</feature>
<dbReference type="KEGG" id="aplc:110974069"/>
<feature type="compositionally biased region" description="Polar residues" evidence="5">
    <location>
        <begin position="266"/>
        <end position="282"/>
    </location>
</feature>
<feature type="compositionally biased region" description="Polar residues" evidence="5">
    <location>
        <begin position="714"/>
        <end position="728"/>
    </location>
</feature>
<evidence type="ECO:0000259" key="6">
    <source>
        <dbReference type="PROSITE" id="PS50103"/>
    </source>
</evidence>
<dbReference type="RefSeq" id="XP_022081094.1">
    <property type="nucleotide sequence ID" value="XM_022225402.1"/>
</dbReference>
<feature type="compositionally biased region" description="Polar residues" evidence="5">
    <location>
        <begin position="606"/>
        <end position="616"/>
    </location>
</feature>
<dbReference type="Gene3D" id="2.30.30.140">
    <property type="match status" value="3"/>
</dbReference>
<feature type="domain" description="C3H1-type" evidence="6">
    <location>
        <begin position="1314"/>
        <end position="1342"/>
    </location>
</feature>
<dbReference type="InterPro" id="IPR050621">
    <property type="entry name" value="Tudor_domain_containing"/>
</dbReference>
<feature type="region of interest" description="Disordered" evidence="5">
    <location>
        <begin position="516"/>
        <end position="859"/>
    </location>
</feature>
<dbReference type="InterPro" id="IPR002999">
    <property type="entry name" value="Tudor"/>
</dbReference>
<feature type="region of interest" description="Disordered" evidence="5">
    <location>
        <begin position="875"/>
        <end position="916"/>
    </location>
</feature>
<feature type="domain" description="Tudor" evidence="7">
    <location>
        <begin position="1433"/>
        <end position="1493"/>
    </location>
</feature>
<feature type="zinc finger region" description="C3H1-type" evidence="4">
    <location>
        <begin position="1314"/>
        <end position="1342"/>
    </location>
</feature>
<dbReference type="GeneID" id="110974069"/>
<feature type="compositionally biased region" description="Basic and acidic residues" evidence="5">
    <location>
        <begin position="661"/>
        <end position="672"/>
    </location>
</feature>
<feature type="compositionally biased region" description="Low complexity" evidence="5">
    <location>
        <begin position="950"/>
        <end position="962"/>
    </location>
</feature>
<dbReference type="PANTHER" id="PTHR22948">
    <property type="entry name" value="TUDOR DOMAIN CONTAINING PROTEIN"/>
    <property type="match status" value="1"/>
</dbReference>
<feature type="region of interest" description="Disordered" evidence="5">
    <location>
        <begin position="943"/>
        <end position="979"/>
    </location>
</feature>
<keyword evidence="8" id="KW-1185">Reference proteome</keyword>
<organism evidence="8 9">
    <name type="scientific">Acanthaster planci</name>
    <name type="common">Crown-of-thorns starfish</name>
    <dbReference type="NCBI Taxonomy" id="133434"/>
    <lineage>
        <taxon>Eukaryota</taxon>
        <taxon>Metazoa</taxon>
        <taxon>Echinodermata</taxon>
        <taxon>Eleutherozoa</taxon>
        <taxon>Asterozoa</taxon>
        <taxon>Asteroidea</taxon>
        <taxon>Valvatacea</taxon>
        <taxon>Valvatida</taxon>
        <taxon>Acanthasteridae</taxon>
        <taxon>Acanthaster</taxon>
    </lineage>
</organism>
<dbReference type="InterPro" id="IPR035437">
    <property type="entry name" value="SNase_OB-fold_sf"/>
</dbReference>
<dbReference type="InterPro" id="IPR000571">
    <property type="entry name" value="Znf_CCCH"/>
</dbReference>
<protein>
    <submittedName>
        <fullName evidence="9">Uncharacterized protein LOC110974069 isoform X1</fullName>
    </submittedName>
</protein>
<feature type="compositionally biased region" description="Low complexity" evidence="5">
    <location>
        <begin position="94"/>
        <end position="139"/>
    </location>
</feature>
<evidence type="ECO:0000256" key="3">
    <source>
        <dbReference type="ARBA" id="ARBA00022833"/>
    </source>
</evidence>
<keyword evidence="1 4" id="KW-0479">Metal-binding</keyword>
<evidence type="ECO:0000256" key="2">
    <source>
        <dbReference type="ARBA" id="ARBA00022771"/>
    </source>
</evidence>
<dbReference type="OrthoDB" id="10069557at2759"/>
<feature type="compositionally biased region" description="Basic and acidic residues" evidence="5">
    <location>
        <begin position="143"/>
        <end position="171"/>
    </location>
</feature>
<feature type="compositionally biased region" description="Polar residues" evidence="5">
    <location>
        <begin position="560"/>
        <end position="571"/>
    </location>
</feature>
<accession>A0A8B7XJW6</accession>
<keyword evidence="3 4" id="KW-0862">Zinc</keyword>
<evidence type="ECO:0000313" key="8">
    <source>
        <dbReference type="Proteomes" id="UP000694845"/>
    </source>
</evidence>
<feature type="compositionally biased region" description="Basic and acidic residues" evidence="5">
    <location>
        <begin position="846"/>
        <end position="859"/>
    </location>
</feature>
<gene>
    <name evidence="9" type="primary">LOC110974069</name>
</gene>
<name>A0A8B7XJW6_ACAPL</name>
<feature type="compositionally biased region" description="Low complexity" evidence="5">
    <location>
        <begin position="585"/>
        <end position="602"/>
    </location>
</feature>
<dbReference type="Proteomes" id="UP000694845">
    <property type="component" value="Unplaced"/>
</dbReference>
<dbReference type="SUPFAM" id="SSF63748">
    <property type="entry name" value="Tudor/PWWP/MBT"/>
    <property type="match status" value="3"/>
</dbReference>
<keyword evidence="2 4" id="KW-0863">Zinc-finger</keyword>
<feature type="compositionally biased region" description="Polar residues" evidence="5">
    <location>
        <begin position="175"/>
        <end position="184"/>
    </location>
</feature>
<feature type="domain" description="Tudor" evidence="7">
    <location>
        <begin position="1044"/>
        <end position="1116"/>
    </location>
</feature>
<feature type="compositionally biased region" description="Basic and acidic residues" evidence="5">
    <location>
        <begin position="779"/>
        <end position="790"/>
    </location>
</feature>
<dbReference type="GO" id="GO:0008270">
    <property type="term" value="F:zinc ion binding"/>
    <property type="evidence" value="ECO:0007669"/>
    <property type="project" value="UniProtKB-KW"/>
</dbReference>
<dbReference type="PROSITE" id="PS50103">
    <property type="entry name" value="ZF_C3H1"/>
    <property type="match status" value="1"/>
</dbReference>
<evidence type="ECO:0000256" key="1">
    <source>
        <dbReference type="ARBA" id="ARBA00022723"/>
    </source>
</evidence>
<dbReference type="FunFam" id="2.30.30.140:FF:000018">
    <property type="entry name" value="Serine/threonine-protein kinase 31"/>
    <property type="match status" value="3"/>
</dbReference>
<dbReference type="Gene3D" id="2.40.50.90">
    <property type="match status" value="3"/>
</dbReference>
<evidence type="ECO:0000256" key="5">
    <source>
        <dbReference type="SAM" id="MobiDB-lite"/>
    </source>
</evidence>
<feature type="compositionally biased region" description="Low complexity" evidence="5">
    <location>
        <begin position="807"/>
        <end position="831"/>
    </location>
</feature>
<evidence type="ECO:0000256" key="4">
    <source>
        <dbReference type="PROSITE-ProRule" id="PRU00723"/>
    </source>
</evidence>
<dbReference type="InterPro" id="IPR036855">
    <property type="entry name" value="Znf_CCCH_sf"/>
</dbReference>
<feature type="compositionally biased region" description="Polar residues" evidence="5">
    <location>
        <begin position="640"/>
        <end position="660"/>
    </location>
</feature>
<sequence>MASSKRKLMQLDKSIILEKINRIEEQEQWLFTSIKDISAGNVTEARKLLEETDRKKFWKHYVQVNSALEANLRTLMQLTINLKSSTNDHDDSDSSSSVDSQLDSIPGTNDDSTSVFSDVSTMTASSRGSISSRSRGLLSNKKSPTDKRHRPADPKGKAEAHCPSESVEDRGSASGKPSVTSVQEGQRVAGHKPDHQQQMQQDVQDSQRYAEREETRVPLGFHSQECASAGTESRTGPNKAGDSATGPELQKVPSNTEQTPRPPEQPASTQPSHPQTGSQQSVPLHCHITTKKQTAVIRPMAVKASPQVEMIVSEVNSPAIFWIQLADSQLDIFAQKLNRFYHDHQDLPIPAPEMRTFCCARFTEDDQWYRARIIGVRGQRSGQPPDLDDLAGIVVDVIYVDYGNCERLSLSRVRVLDPAFTQLPAQAVCCSLAKVKPPVPRSAWGKNQTDFFKTLVLGKKVQAAINLTKGRNVPSLDMSVPMVTCKTPSGDSHIIQVDVAEVMVRSEMALYVAGCGPPDVPLQPPQPPEGKTLPSTGTAGDRSSEGKGGGTKMSVKESGQHASSSGTSQLERSGDDKSLCSSAVKGAQGSNQKQQNQMPQEQKANESTSHQANAQTEDVPPGYFEYEEDKSNPFPRSRHQSSLSWRQVQHSNTQSTSRTEQLCRRQGNRDVPKQATPCPKSKPSEVPTAKASPPCLKRGSPPNRGQPDPPKRQGSWTGRGSRINSSRQAAAPPHNPRKTEQQQFQLEKRHLDSGTRGGPAHPPKSKEPVIGDSGSTKQRCSEKAVDEESQRVAGQKDASQEERSSSPEESGPGRISPNSSSGVSSCHSGQSNTSSTQRDATQCDSHNTDKPHRGRCWEESRKDVIESDVKDILGIHAEESGPQNCDFKTDDSIKQMDQARPVSEESLNKPLSASSRNLSSSVSSFVTAVTDLDTFQSDSSLAQYGKTDSRASSHSSSSSTMSRCMKTKKRDGAKSPLTLHPQLGQWNGLPVQDGCLKLEMSHIVSPLEFYVHLITPKAYMLDVLARDLNEWYNSEEGAWTEEPILEQGALCAAKFIEDGMWYRAKILHIGEEKAGTECPKDAKSNLMVKVLYIDFGNKEWLAADMLRPLRPAFYELPQQAIKCSLAHIEPPTKVDSWEIDAAKSEGNTQSRDGEAEVWPDNIAEELAKMTGYDKFLLGRITGDYDLHNDEPVQLILLDPSSLWEICINQELVNLGLASSSRFVPQPPPEDTSKPAEVTDRQLLMASECWSLKKYAEGGYDPVPEQSVEGQAEGNSQVVPTGQWDPLLSDFQSAHNSYHIDTDNPDVATGGHNVESIRQVCKFYSTGRVCYRGKQCPFDHVRRGERPHESMDVFLSDNKVRPPPAGSIVALEVTALHSAFHFWAQLPYSARPLDLLQQRGASPIDDEETLEMLEDAMNQLYSNWKHRQATNPPLRALGEMVCCLSPQDHRYYRARVIEVNTNLDTVQVFYVDYGNSEWVPAAEVHELQQQFLHLPLQAVECRLVGAKPLASNTEAGARLHEAARQCFEELVANKTLVALITYVTANGTLEVELHDTTGKSDVNIAEALIENELAERECQAPVTPNGGSSSEASSECYLLTPG</sequence>
<feature type="region of interest" description="Disordered" evidence="5">
    <location>
        <begin position="1579"/>
        <end position="1601"/>
    </location>
</feature>
<proteinExistence type="predicted"/>
<dbReference type="PANTHER" id="PTHR22948:SF29">
    <property type="entry name" value="FI02030P-RELATED"/>
    <property type="match status" value="1"/>
</dbReference>
<feature type="compositionally biased region" description="Low complexity" evidence="5">
    <location>
        <begin position="196"/>
        <end position="207"/>
    </location>
</feature>
<evidence type="ECO:0000313" key="9">
    <source>
        <dbReference type="RefSeq" id="XP_022081094.1"/>
    </source>
</evidence>
<dbReference type="Pfam" id="PF00567">
    <property type="entry name" value="TUDOR"/>
    <property type="match status" value="3"/>
</dbReference>
<feature type="domain" description="Tudor" evidence="7">
    <location>
        <begin position="351"/>
        <end position="423"/>
    </location>
</feature>
<reference evidence="9" key="1">
    <citation type="submission" date="2025-08" db="UniProtKB">
        <authorList>
            <consortium name="RefSeq"/>
        </authorList>
    </citation>
    <scope>IDENTIFICATION</scope>
</reference>